<proteinExistence type="predicted"/>
<dbReference type="SUPFAM" id="SSF46626">
    <property type="entry name" value="Cytochrome c"/>
    <property type="match status" value="1"/>
</dbReference>
<dbReference type="GO" id="GO:0046872">
    <property type="term" value="F:metal ion binding"/>
    <property type="evidence" value="ECO:0007669"/>
    <property type="project" value="UniProtKB-KW"/>
</dbReference>
<evidence type="ECO:0000256" key="3">
    <source>
        <dbReference type="ARBA" id="ARBA00023004"/>
    </source>
</evidence>
<protein>
    <recommendedName>
        <fullName evidence="5">Cytochrome c domain-containing protein</fullName>
    </recommendedName>
</protein>
<evidence type="ECO:0000256" key="2">
    <source>
        <dbReference type="ARBA" id="ARBA00022723"/>
    </source>
</evidence>
<reference evidence="6 7" key="1">
    <citation type="submission" date="2017-03" db="EMBL/GenBank/DDBJ databases">
        <authorList>
            <person name="Afonso C.L."/>
            <person name="Miller P.J."/>
            <person name="Scott M.A."/>
            <person name="Spackman E."/>
            <person name="Goraichik I."/>
            <person name="Dimitrov K.M."/>
            <person name="Suarez D.L."/>
            <person name="Swayne D.E."/>
        </authorList>
    </citation>
    <scope>NUCLEOTIDE SEQUENCE [LARGE SCALE GENOMIC DNA]</scope>
    <source>
        <strain evidence="6 7">CECT 7745</strain>
    </source>
</reference>
<dbReference type="GO" id="GO:0009055">
    <property type="term" value="F:electron transfer activity"/>
    <property type="evidence" value="ECO:0007669"/>
    <property type="project" value="InterPro"/>
</dbReference>
<evidence type="ECO:0000256" key="1">
    <source>
        <dbReference type="ARBA" id="ARBA00022617"/>
    </source>
</evidence>
<keyword evidence="7" id="KW-1185">Reference proteome</keyword>
<dbReference type="RefSeq" id="WP_223412981.1">
    <property type="nucleotide sequence ID" value="NZ_JAIMIB010000010.1"/>
</dbReference>
<dbReference type="PROSITE" id="PS51007">
    <property type="entry name" value="CYTC"/>
    <property type="match status" value="1"/>
</dbReference>
<evidence type="ECO:0000313" key="7">
    <source>
        <dbReference type="Proteomes" id="UP000193224"/>
    </source>
</evidence>
<dbReference type="InterPro" id="IPR036909">
    <property type="entry name" value="Cyt_c-like_dom_sf"/>
</dbReference>
<accession>A0A1X7BTM4</accession>
<dbReference type="InterPro" id="IPR009056">
    <property type="entry name" value="Cyt_c-like_dom"/>
</dbReference>
<keyword evidence="2 4" id="KW-0479">Metal-binding</keyword>
<keyword evidence="1 4" id="KW-0349">Heme</keyword>
<name>A0A1X7BTM4_9RHOB</name>
<organism evidence="6 7">
    <name type="scientific">Roseovarius aestuarii</name>
    <dbReference type="NCBI Taxonomy" id="475083"/>
    <lineage>
        <taxon>Bacteria</taxon>
        <taxon>Pseudomonadati</taxon>
        <taxon>Pseudomonadota</taxon>
        <taxon>Alphaproteobacteria</taxon>
        <taxon>Rhodobacterales</taxon>
        <taxon>Roseobacteraceae</taxon>
        <taxon>Roseovarius</taxon>
    </lineage>
</organism>
<sequence length="237" mass="25565">MLVLLPVLGNAGDRDFRLNAPAALVDSGLLKHLLPRFSLKTQIRVELVEGAAEVALVPEGEGVAVFSGVGATWRMQVNGAHGGAARFAEWLTSDVGRRTLTSYQVDGVQAFTLPAEEAELDVAVSFAGDAAEGLKLSSVHCGRCHVVSEANRMNAIGSTPSFFVLRTMRDWHRRFQSFFALNPHPSFTQVAEVTEPFPANRPSPIAPVEITLDDLDAILAYVNQLKPADLGAPIKHQ</sequence>
<dbReference type="AlphaFoldDB" id="A0A1X7BTM4"/>
<evidence type="ECO:0000259" key="5">
    <source>
        <dbReference type="PROSITE" id="PS51007"/>
    </source>
</evidence>
<dbReference type="EMBL" id="FWXB01000010">
    <property type="protein sequence ID" value="SMC12958.1"/>
    <property type="molecule type" value="Genomic_DNA"/>
</dbReference>
<dbReference type="Proteomes" id="UP000193224">
    <property type="component" value="Unassembled WGS sequence"/>
</dbReference>
<feature type="domain" description="Cytochrome c" evidence="5">
    <location>
        <begin position="128"/>
        <end position="226"/>
    </location>
</feature>
<evidence type="ECO:0000256" key="4">
    <source>
        <dbReference type="PROSITE-ProRule" id="PRU00433"/>
    </source>
</evidence>
<dbReference type="GO" id="GO:0020037">
    <property type="term" value="F:heme binding"/>
    <property type="evidence" value="ECO:0007669"/>
    <property type="project" value="InterPro"/>
</dbReference>
<evidence type="ECO:0000313" key="6">
    <source>
        <dbReference type="EMBL" id="SMC12958.1"/>
    </source>
</evidence>
<gene>
    <name evidence="6" type="ORF">ROA7745_02791</name>
</gene>
<keyword evidence="3 4" id="KW-0408">Iron</keyword>